<reference evidence="4 5" key="1">
    <citation type="submission" date="2019-05" db="EMBL/GenBank/DDBJ databases">
        <title>Emergence of the Ug99 lineage of the wheat stem rust pathogen through somatic hybridization.</title>
        <authorList>
            <person name="Li F."/>
            <person name="Upadhyaya N.M."/>
            <person name="Sperschneider J."/>
            <person name="Matny O."/>
            <person name="Nguyen-Phuc H."/>
            <person name="Mago R."/>
            <person name="Raley C."/>
            <person name="Miller M.E."/>
            <person name="Silverstein K.A.T."/>
            <person name="Henningsen E."/>
            <person name="Hirsch C.D."/>
            <person name="Visser B."/>
            <person name="Pretorius Z.A."/>
            <person name="Steffenson B.J."/>
            <person name="Schwessinger B."/>
            <person name="Dodds P.N."/>
            <person name="Figueroa M."/>
        </authorList>
    </citation>
    <scope>NUCLEOTIDE SEQUENCE [LARGE SCALE GENOMIC DNA]</scope>
    <source>
        <strain evidence="2">21-0</strain>
        <strain evidence="3 5">Ug99</strain>
    </source>
</reference>
<evidence type="ECO:0000313" key="3">
    <source>
        <dbReference type="EMBL" id="KAA1127979.1"/>
    </source>
</evidence>
<evidence type="ECO:0000313" key="2">
    <source>
        <dbReference type="EMBL" id="KAA1093221.1"/>
    </source>
</evidence>
<feature type="region of interest" description="Disordered" evidence="1">
    <location>
        <begin position="72"/>
        <end position="91"/>
    </location>
</feature>
<protein>
    <submittedName>
        <fullName evidence="3">Uncharacterized protein</fullName>
    </submittedName>
</protein>
<proteinExistence type="predicted"/>
<dbReference type="EMBL" id="VDEP01000146">
    <property type="protein sequence ID" value="KAA1127979.1"/>
    <property type="molecule type" value="Genomic_DNA"/>
</dbReference>
<dbReference type="EMBL" id="VSWC01000080">
    <property type="protein sequence ID" value="KAA1093221.1"/>
    <property type="molecule type" value="Genomic_DNA"/>
</dbReference>
<sequence length="114" mass="12689">MSATLWNLLPNLKGICLPSTIINHLTHLPSQSYLKAISRLLINRFKPATILIPIQGSSSICSTCLNQQQYHQHNNNNNNNSSNNSNNPHLKLKLIHPSSKTSSLITRPINCNLP</sequence>
<keyword evidence="4" id="KW-1185">Reference proteome</keyword>
<evidence type="ECO:0000256" key="1">
    <source>
        <dbReference type="SAM" id="MobiDB-lite"/>
    </source>
</evidence>
<evidence type="ECO:0000313" key="5">
    <source>
        <dbReference type="Proteomes" id="UP000325313"/>
    </source>
</evidence>
<organism evidence="3 5">
    <name type="scientific">Puccinia graminis f. sp. tritici</name>
    <dbReference type="NCBI Taxonomy" id="56615"/>
    <lineage>
        <taxon>Eukaryota</taxon>
        <taxon>Fungi</taxon>
        <taxon>Dikarya</taxon>
        <taxon>Basidiomycota</taxon>
        <taxon>Pucciniomycotina</taxon>
        <taxon>Pucciniomycetes</taxon>
        <taxon>Pucciniales</taxon>
        <taxon>Pucciniaceae</taxon>
        <taxon>Puccinia</taxon>
    </lineage>
</organism>
<dbReference type="AlphaFoldDB" id="A0A5B0RRK1"/>
<comment type="caution">
    <text evidence="3">The sequence shown here is derived from an EMBL/GenBank/DDBJ whole genome shotgun (WGS) entry which is preliminary data.</text>
</comment>
<evidence type="ECO:0000313" key="4">
    <source>
        <dbReference type="Proteomes" id="UP000324748"/>
    </source>
</evidence>
<feature type="compositionally biased region" description="Low complexity" evidence="1">
    <location>
        <begin position="74"/>
        <end position="87"/>
    </location>
</feature>
<name>A0A5B0RRK1_PUCGR</name>
<dbReference type="Proteomes" id="UP000325313">
    <property type="component" value="Unassembled WGS sequence"/>
</dbReference>
<accession>A0A5B0RRK1</accession>
<dbReference type="Proteomes" id="UP000324748">
    <property type="component" value="Unassembled WGS sequence"/>
</dbReference>
<gene>
    <name evidence="2" type="ORF">PGT21_028947</name>
    <name evidence="3" type="ORF">PGTUg99_012389</name>
</gene>